<evidence type="ECO:0000256" key="8">
    <source>
        <dbReference type="ARBA" id="ARBA00023242"/>
    </source>
</evidence>
<evidence type="ECO:0000256" key="2">
    <source>
        <dbReference type="ARBA" id="ARBA00004514"/>
    </source>
</evidence>
<evidence type="ECO:0000256" key="3">
    <source>
        <dbReference type="ARBA" id="ARBA00022490"/>
    </source>
</evidence>
<dbReference type="EMBL" id="JACTAM010000011">
    <property type="protein sequence ID" value="KAI2659180.1"/>
    <property type="molecule type" value="Genomic_DNA"/>
</dbReference>
<organism evidence="12 13">
    <name type="scientific">Labeo rohita</name>
    <name type="common">Indian major carp</name>
    <name type="synonym">Cyprinus rohita</name>
    <dbReference type="NCBI Taxonomy" id="84645"/>
    <lineage>
        <taxon>Eukaryota</taxon>
        <taxon>Metazoa</taxon>
        <taxon>Chordata</taxon>
        <taxon>Craniata</taxon>
        <taxon>Vertebrata</taxon>
        <taxon>Euteleostomi</taxon>
        <taxon>Actinopterygii</taxon>
        <taxon>Neopterygii</taxon>
        <taxon>Teleostei</taxon>
        <taxon>Ostariophysi</taxon>
        <taxon>Cypriniformes</taxon>
        <taxon>Cyprinidae</taxon>
        <taxon>Labeoninae</taxon>
        <taxon>Labeonini</taxon>
        <taxon>Labeo</taxon>
    </lineage>
</organism>
<evidence type="ECO:0000256" key="10">
    <source>
        <dbReference type="ARBA" id="ARBA00034306"/>
    </source>
</evidence>
<keyword evidence="7" id="KW-0804">Transcription</keyword>
<keyword evidence="5" id="KW-0805">Transcription regulation</keyword>
<evidence type="ECO:0000256" key="6">
    <source>
        <dbReference type="ARBA" id="ARBA00023159"/>
    </source>
</evidence>
<comment type="subcellular location">
    <subcellularLocation>
        <location evidence="2">Cytoplasm</location>
        <location evidence="2">Cytosol</location>
    </subcellularLocation>
    <subcellularLocation>
        <location evidence="1">Cytoplasmic vesicle</location>
        <location evidence="1">Autophagosome</location>
    </subcellularLocation>
    <subcellularLocation>
        <location evidence="10">Nucleus</location>
        <location evidence="10">Nuclear body</location>
    </subcellularLocation>
</comment>
<dbReference type="PANTHER" id="PTHR31671:SF2">
    <property type="entry name" value="TUMOR PROTEIN P53-INDUCIBLE NUCLEAR PROTEIN 2"/>
    <property type="match status" value="1"/>
</dbReference>
<dbReference type="Pfam" id="PF14839">
    <property type="entry name" value="DOR"/>
    <property type="match status" value="1"/>
</dbReference>
<name>A0ABQ8M8H8_LABRO</name>
<evidence type="ECO:0000256" key="4">
    <source>
        <dbReference type="ARBA" id="ARBA00023006"/>
    </source>
</evidence>
<evidence type="ECO:0000256" key="1">
    <source>
        <dbReference type="ARBA" id="ARBA00004419"/>
    </source>
</evidence>
<evidence type="ECO:0000256" key="9">
    <source>
        <dbReference type="ARBA" id="ARBA00023329"/>
    </source>
</evidence>
<keyword evidence="8" id="KW-0539">Nucleus</keyword>
<keyword evidence="4" id="KW-0072">Autophagy</keyword>
<keyword evidence="13" id="KW-1185">Reference proteome</keyword>
<sequence>MTGKSWEERVERDRQSTSRWESNSGHPSIIQYIHTSFVTMFQRLTNLLFGSVNETIQEPTVPKPGSPEVDEEGWLLVNAADGETSSEPSEVQVKLIGNLSSTEKCAASLVSDASIEEPEVPVARSSVRASQRLVSQAGALVKVTQMGRIQRAQARSSRHNLSRNCIQRQNHIRQRLPQHYSRIHRVILHQPSRRNFSH</sequence>
<keyword evidence="6" id="KW-0010">Activator</keyword>
<accession>A0ABQ8M8H8</accession>
<dbReference type="PANTHER" id="PTHR31671">
    <property type="entry name" value="DIABETES AND OBESITY REGULATED, ISOFORM G"/>
    <property type="match status" value="1"/>
</dbReference>
<comment type="caution">
    <text evidence="12">The sequence shown here is derived from an EMBL/GenBank/DDBJ whole genome shotgun (WGS) entry which is preliminary data.</text>
</comment>
<proteinExistence type="predicted"/>
<evidence type="ECO:0000256" key="11">
    <source>
        <dbReference type="SAM" id="MobiDB-lite"/>
    </source>
</evidence>
<feature type="compositionally biased region" description="Basic and acidic residues" evidence="11">
    <location>
        <begin position="1"/>
        <end position="16"/>
    </location>
</feature>
<evidence type="ECO:0000256" key="7">
    <source>
        <dbReference type="ARBA" id="ARBA00023163"/>
    </source>
</evidence>
<evidence type="ECO:0000313" key="12">
    <source>
        <dbReference type="EMBL" id="KAI2659180.1"/>
    </source>
</evidence>
<reference evidence="12 13" key="1">
    <citation type="submission" date="2022-01" db="EMBL/GenBank/DDBJ databases">
        <title>A high-quality chromosome-level genome assembly of rohu carp, Labeo rohita.</title>
        <authorList>
            <person name="Arick M.A. II"/>
            <person name="Hsu C.-Y."/>
            <person name="Magbanua Z."/>
            <person name="Pechanova O."/>
            <person name="Grover C."/>
            <person name="Miller E."/>
            <person name="Thrash A."/>
            <person name="Ezzel L."/>
            <person name="Alam S."/>
            <person name="Benzie J."/>
            <person name="Hamilton M."/>
            <person name="Karsi A."/>
            <person name="Lawrence M.L."/>
            <person name="Peterson D.G."/>
        </authorList>
    </citation>
    <scope>NUCLEOTIDE SEQUENCE [LARGE SCALE GENOMIC DNA]</scope>
    <source>
        <strain evidence="13">BAU-BD-2019</strain>
        <tissue evidence="12">Blood</tissue>
    </source>
</reference>
<feature type="region of interest" description="Disordered" evidence="11">
    <location>
        <begin position="1"/>
        <end position="25"/>
    </location>
</feature>
<keyword evidence="9" id="KW-0968">Cytoplasmic vesicle</keyword>
<protein>
    <submittedName>
        <fullName evidence="12">Tumor protein p53-inducible nuclear protein 2</fullName>
    </submittedName>
</protein>
<evidence type="ECO:0000313" key="13">
    <source>
        <dbReference type="Proteomes" id="UP000830375"/>
    </source>
</evidence>
<dbReference type="InterPro" id="IPR029431">
    <property type="entry name" value="TP53INP"/>
</dbReference>
<dbReference type="Proteomes" id="UP000830375">
    <property type="component" value="Unassembled WGS sequence"/>
</dbReference>
<gene>
    <name evidence="12" type="ORF">H4Q32_023414</name>
</gene>
<evidence type="ECO:0000256" key="5">
    <source>
        <dbReference type="ARBA" id="ARBA00023015"/>
    </source>
</evidence>
<keyword evidence="3" id="KW-0963">Cytoplasm</keyword>